<feature type="transmembrane region" description="Helical" evidence="1">
    <location>
        <begin position="43"/>
        <end position="63"/>
    </location>
</feature>
<accession>A0A423X0T8</accession>
<proteinExistence type="predicted"/>
<feature type="transmembrane region" description="Helical" evidence="1">
    <location>
        <begin position="84"/>
        <end position="108"/>
    </location>
</feature>
<gene>
    <name evidence="2" type="ORF">VMCG_02442</name>
</gene>
<keyword evidence="3" id="KW-1185">Reference proteome</keyword>
<evidence type="ECO:0000313" key="3">
    <source>
        <dbReference type="Proteomes" id="UP000283895"/>
    </source>
</evidence>
<dbReference type="OrthoDB" id="10375101at2759"/>
<organism evidence="2 3">
    <name type="scientific">Cytospora schulzeri</name>
    <dbReference type="NCBI Taxonomy" id="448051"/>
    <lineage>
        <taxon>Eukaryota</taxon>
        <taxon>Fungi</taxon>
        <taxon>Dikarya</taxon>
        <taxon>Ascomycota</taxon>
        <taxon>Pezizomycotina</taxon>
        <taxon>Sordariomycetes</taxon>
        <taxon>Sordariomycetidae</taxon>
        <taxon>Diaporthales</taxon>
        <taxon>Cytosporaceae</taxon>
        <taxon>Cytospora</taxon>
    </lineage>
</organism>
<sequence>MMEVHLFHPEWTSTWLPQLTSNSSVVNIFSDKPAVPWITDVTYIAKTGWLQVAFLVISLLWTIDSLRASRRIKVAPSSSKATQISVGFELCSQITRAVALAFIIVAAVEGDSKHWYNVALISCAFTYGLSRLFNDPKWRHTALHQVNFLLGTSLLLLAATEVLPMLELHSTYRPGNVEIGAIASLAAANLVALCTPREWAPPATSLELLQRTAEVGPTPEETCSWFTSYLSYEWLTPLIWKGTYITSYLHSV</sequence>
<keyword evidence="1" id="KW-0812">Transmembrane</keyword>
<name>A0A423X0T8_9PEZI</name>
<protein>
    <submittedName>
        <fullName evidence="2">Uncharacterized protein</fullName>
    </submittedName>
</protein>
<comment type="caution">
    <text evidence="2">The sequence shown here is derived from an EMBL/GenBank/DDBJ whole genome shotgun (WGS) entry which is preliminary data.</text>
</comment>
<feature type="transmembrane region" description="Helical" evidence="1">
    <location>
        <begin position="146"/>
        <end position="166"/>
    </location>
</feature>
<dbReference type="STRING" id="356882.A0A423X0T8"/>
<evidence type="ECO:0000256" key="1">
    <source>
        <dbReference type="SAM" id="Phobius"/>
    </source>
</evidence>
<keyword evidence="1" id="KW-1133">Transmembrane helix</keyword>
<evidence type="ECO:0000313" key="2">
    <source>
        <dbReference type="EMBL" id="ROW09469.1"/>
    </source>
</evidence>
<dbReference type="Proteomes" id="UP000283895">
    <property type="component" value="Unassembled WGS sequence"/>
</dbReference>
<keyword evidence="1" id="KW-0472">Membrane</keyword>
<reference evidence="2 3" key="1">
    <citation type="submission" date="2015-09" db="EMBL/GenBank/DDBJ databases">
        <title>Host preference determinants of Valsa canker pathogens revealed by comparative genomics.</title>
        <authorList>
            <person name="Yin Z."/>
            <person name="Huang L."/>
        </authorList>
    </citation>
    <scope>NUCLEOTIDE SEQUENCE [LARGE SCALE GENOMIC DNA]</scope>
    <source>
        <strain evidence="2 3">03-1</strain>
    </source>
</reference>
<feature type="transmembrane region" description="Helical" evidence="1">
    <location>
        <begin position="114"/>
        <end position="134"/>
    </location>
</feature>
<dbReference type="EMBL" id="LKEA01000004">
    <property type="protein sequence ID" value="ROW09469.1"/>
    <property type="molecule type" value="Genomic_DNA"/>
</dbReference>
<dbReference type="AlphaFoldDB" id="A0A423X0T8"/>